<dbReference type="PANTHER" id="PTHR11091:SF0">
    <property type="entry name" value="MALATE DEHYDROGENASE"/>
    <property type="match status" value="1"/>
</dbReference>
<dbReference type="InterPro" id="IPR043143">
    <property type="entry name" value="Mal/L-sulf/L-lact_DH-like_NADP"/>
</dbReference>
<dbReference type="Gene3D" id="3.30.1370.60">
    <property type="entry name" value="Hypothetical oxidoreductase yiak, domain 2"/>
    <property type="match status" value="1"/>
</dbReference>
<gene>
    <name evidence="3" type="ORF">SAMN05660235_01067</name>
</gene>
<dbReference type="RefSeq" id="WP_093688818.1">
    <property type="nucleotide sequence ID" value="NZ_FNBU01000006.1"/>
</dbReference>
<comment type="similarity">
    <text evidence="1">Belongs to the LDH2/MDH2 oxidoreductase family.</text>
</comment>
<evidence type="ECO:0000256" key="2">
    <source>
        <dbReference type="ARBA" id="ARBA00023002"/>
    </source>
</evidence>
<dbReference type="GO" id="GO:0016491">
    <property type="term" value="F:oxidoreductase activity"/>
    <property type="evidence" value="ECO:0007669"/>
    <property type="project" value="UniProtKB-KW"/>
</dbReference>
<name>A0A1G7JV09_9FIRM</name>
<dbReference type="AlphaFoldDB" id="A0A1G7JV09"/>
<evidence type="ECO:0000313" key="4">
    <source>
        <dbReference type="Proteomes" id="UP000243333"/>
    </source>
</evidence>
<dbReference type="InterPro" id="IPR043144">
    <property type="entry name" value="Mal/L-sulf/L-lact_DH-like_ah"/>
</dbReference>
<organism evidence="3 4">
    <name type="scientific">Sporolituus thermophilus DSM 23256</name>
    <dbReference type="NCBI Taxonomy" id="1123285"/>
    <lineage>
        <taxon>Bacteria</taxon>
        <taxon>Bacillati</taxon>
        <taxon>Bacillota</taxon>
        <taxon>Negativicutes</taxon>
        <taxon>Selenomonadales</taxon>
        <taxon>Sporomusaceae</taxon>
        <taxon>Sporolituus</taxon>
    </lineage>
</organism>
<keyword evidence="2" id="KW-0560">Oxidoreductase</keyword>
<protein>
    <submittedName>
        <fullName evidence="3">Malate/lactate/ureidoglycolate dehydrogenase, LDH2 family</fullName>
    </submittedName>
</protein>
<dbReference type="PANTHER" id="PTHR11091">
    <property type="entry name" value="OXIDOREDUCTASE-RELATED"/>
    <property type="match status" value="1"/>
</dbReference>
<dbReference type="Proteomes" id="UP000243333">
    <property type="component" value="Unassembled WGS sequence"/>
</dbReference>
<reference evidence="4" key="1">
    <citation type="submission" date="2016-10" db="EMBL/GenBank/DDBJ databases">
        <authorList>
            <person name="Varghese N."/>
            <person name="Submissions S."/>
        </authorList>
    </citation>
    <scope>NUCLEOTIDE SEQUENCE [LARGE SCALE GENOMIC DNA]</scope>
    <source>
        <strain evidence="4">DSM 23256</strain>
    </source>
</reference>
<accession>A0A1G7JV09</accession>
<dbReference type="InterPro" id="IPR003767">
    <property type="entry name" value="Malate/L-lactate_DH-like"/>
</dbReference>
<dbReference type="OrthoDB" id="9769447at2"/>
<dbReference type="SUPFAM" id="SSF89733">
    <property type="entry name" value="L-sulfolactate dehydrogenase-like"/>
    <property type="match status" value="1"/>
</dbReference>
<dbReference type="Gene3D" id="1.10.1530.10">
    <property type="match status" value="1"/>
</dbReference>
<evidence type="ECO:0000256" key="1">
    <source>
        <dbReference type="ARBA" id="ARBA00006056"/>
    </source>
</evidence>
<proteinExistence type="inferred from homology"/>
<dbReference type="EMBL" id="FNBU01000006">
    <property type="protein sequence ID" value="SDF28790.1"/>
    <property type="molecule type" value="Genomic_DNA"/>
</dbReference>
<evidence type="ECO:0000313" key="3">
    <source>
        <dbReference type="EMBL" id="SDF28790.1"/>
    </source>
</evidence>
<dbReference type="InterPro" id="IPR036111">
    <property type="entry name" value="Mal/L-sulfo/L-lacto_DH-like_sf"/>
</dbReference>
<dbReference type="Pfam" id="PF02615">
    <property type="entry name" value="Ldh_2"/>
    <property type="match status" value="1"/>
</dbReference>
<sequence>MTARRISPETLRSFMTAALNKIGVPEEDGLVVADNLLAAELQGITSHGLGRFPVYYRRVRSGLVNPKPSIKVKRSFPAVVMVDGDNGLGAVVAMRALEEGMAAADQYGVGAVGVNRSNHFGIAGYFCQQAANKGYITMVLTNGPPALPPWGGKEPYFGTNPIAFGLPRRHKPHIIVDMATAIAARGKIIEAAREGRPIPPGWALDRDGNPTTDAKAALDGVIMPIAGPKGYALSLAIEHLAGVLTVAGFGRQVAWQYSDSTEEANVGHLLLVLRPDAFGSLEVYFERTEQFCREIKAIAVAPGYGDIKLPGEREWERQQALLNGGIEISGALLAELAGIAAEHSLSLTPLPTDNTKI</sequence>
<dbReference type="STRING" id="1123285.SAMN05660235_01067"/>
<keyword evidence="4" id="KW-1185">Reference proteome</keyword>